<organism evidence="1 2">
    <name type="scientific">Trichomalopsis sarcophagae</name>
    <dbReference type="NCBI Taxonomy" id="543379"/>
    <lineage>
        <taxon>Eukaryota</taxon>
        <taxon>Metazoa</taxon>
        <taxon>Ecdysozoa</taxon>
        <taxon>Arthropoda</taxon>
        <taxon>Hexapoda</taxon>
        <taxon>Insecta</taxon>
        <taxon>Pterygota</taxon>
        <taxon>Neoptera</taxon>
        <taxon>Endopterygota</taxon>
        <taxon>Hymenoptera</taxon>
        <taxon>Apocrita</taxon>
        <taxon>Proctotrupomorpha</taxon>
        <taxon>Chalcidoidea</taxon>
        <taxon>Pteromalidae</taxon>
        <taxon>Pteromalinae</taxon>
        <taxon>Trichomalopsis</taxon>
    </lineage>
</organism>
<keyword evidence="2" id="KW-1185">Reference proteome</keyword>
<dbReference type="Proteomes" id="UP000215335">
    <property type="component" value="Unassembled WGS sequence"/>
</dbReference>
<evidence type="ECO:0000313" key="1">
    <source>
        <dbReference type="EMBL" id="OXU26217.1"/>
    </source>
</evidence>
<comment type="caution">
    <text evidence="1">The sequence shown here is derived from an EMBL/GenBank/DDBJ whole genome shotgun (WGS) entry which is preliminary data.</text>
</comment>
<accession>A0A232F7E8</accession>
<evidence type="ECO:0000313" key="2">
    <source>
        <dbReference type="Proteomes" id="UP000215335"/>
    </source>
</evidence>
<dbReference type="EMBL" id="NNAY01000848">
    <property type="protein sequence ID" value="OXU26217.1"/>
    <property type="molecule type" value="Genomic_DNA"/>
</dbReference>
<protein>
    <submittedName>
        <fullName evidence="1">Uncharacterized protein</fullName>
    </submittedName>
</protein>
<name>A0A232F7E8_9HYME</name>
<reference evidence="1 2" key="1">
    <citation type="journal article" date="2017" name="Curr. Biol.">
        <title>The Evolution of Venom by Co-option of Single-Copy Genes.</title>
        <authorList>
            <person name="Martinson E.O."/>
            <person name="Mrinalini"/>
            <person name="Kelkar Y.D."/>
            <person name="Chang C.H."/>
            <person name="Werren J.H."/>
        </authorList>
    </citation>
    <scope>NUCLEOTIDE SEQUENCE [LARGE SCALE GENOMIC DNA]</scope>
    <source>
        <strain evidence="1 2">Alberta</strain>
        <tissue evidence="1">Whole body</tissue>
    </source>
</reference>
<dbReference type="AlphaFoldDB" id="A0A232F7E8"/>
<sequence length="63" mass="7540">MVLNMYNKKKKVGKVCPNILFSVSPTRKWHFYRRILHIYSCSARNTPVRVQLVYKRMGRGYCC</sequence>
<gene>
    <name evidence="1" type="ORF">TSAR_000992</name>
</gene>
<proteinExistence type="predicted"/>